<keyword evidence="2" id="KW-1185">Reference proteome</keyword>
<evidence type="ECO:0000313" key="1">
    <source>
        <dbReference type="EMBL" id="QDH70744.1"/>
    </source>
</evidence>
<dbReference type="AlphaFoldDB" id="A0A514BTL0"/>
<dbReference type="OrthoDB" id="6188167at2"/>
<accession>A0A514BTL0</accession>
<gene>
    <name evidence="1" type="ORF">FKV23_12120</name>
</gene>
<organism evidence="1 2">
    <name type="scientific">Marilutibacter alkalisoli</name>
    <dbReference type="NCBI Taxonomy" id="2591633"/>
    <lineage>
        <taxon>Bacteria</taxon>
        <taxon>Pseudomonadati</taxon>
        <taxon>Pseudomonadota</taxon>
        <taxon>Gammaproteobacteria</taxon>
        <taxon>Lysobacterales</taxon>
        <taxon>Lysobacteraceae</taxon>
        <taxon>Marilutibacter</taxon>
    </lineage>
</organism>
<dbReference type="InterPro" id="IPR012434">
    <property type="entry name" value="DUF1631"/>
</dbReference>
<dbReference type="Proteomes" id="UP000317199">
    <property type="component" value="Chromosome"/>
</dbReference>
<proteinExistence type="predicted"/>
<sequence length="397" mass="43548">MKIESEVTHLATMLLPVPGMGAMRHRSYRRGIGLKVRPVNVGGQGMSVLTPAHSSRGEPMRVLEEIKRQAVEQLGGVPDALYPGIEQSLSAALQAGDVGPDHFEDLTSLRMLRQQAASLVMRYRQQLAKGFDDLRGLRMRTRGDLPLGLVEENHLEFHLEGQRLVESLEGRFAEPLQVMRQRLLMMTEMLGLPDAPNPIAPERLVAALVESFRETEPTRHVRELLFRYYEGELVRRLGDLYGRVNALLSATGYGHHGMAAPGHAPAQHAPVQHGYRHDTVEAVPYRGAAMGMEAMQGFMEQMGVGMSTGGSPGMSLPGQDMADLRAILRMWREGGLGTPQPRAAAADAAPGMTTAPGANCAWTRCSVWSVCCSPSRRTPLPVRWPVRGGWVRRSATT</sequence>
<evidence type="ECO:0000313" key="2">
    <source>
        <dbReference type="Proteomes" id="UP000317199"/>
    </source>
</evidence>
<protein>
    <submittedName>
        <fullName evidence="1">DUF1631 domain-containing protein</fullName>
    </submittedName>
</protein>
<name>A0A514BTL0_9GAMM</name>
<dbReference type="Pfam" id="PF07793">
    <property type="entry name" value="DUF1631"/>
    <property type="match status" value="1"/>
</dbReference>
<dbReference type="EMBL" id="CP041242">
    <property type="protein sequence ID" value="QDH70744.1"/>
    <property type="molecule type" value="Genomic_DNA"/>
</dbReference>
<reference evidence="1 2" key="1">
    <citation type="submission" date="2019-06" db="EMBL/GenBank/DDBJ databases">
        <title>Lysobacter alkalisoli sp. nov. isolated from saline-alkali soil.</title>
        <authorList>
            <person name="Sun J.-Q."/>
            <person name="Xu L."/>
        </authorList>
    </citation>
    <scope>NUCLEOTIDE SEQUENCE [LARGE SCALE GENOMIC DNA]</scope>
    <source>
        <strain evidence="1 2">SJ-36</strain>
    </source>
</reference>
<dbReference type="KEGG" id="lyj:FKV23_12120"/>